<feature type="compositionally biased region" description="Basic and acidic residues" evidence="1">
    <location>
        <begin position="80"/>
        <end position="91"/>
    </location>
</feature>
<feature type="region of interest" description="Disordered" evidence="1">
    <location>
        <begin position="335"/>
        <end position="363"/>
    </location>
</feature>
<comment type="caution">
    <text evidence="2">The sequence shown here is derived from an EMBL/GenBank/DDBJ whole genome shotgun (WGS) entry which is preliminary data.</text>
</comment>
<protein>
    <submittedName>
        <fullName evidence="2">Uncharacterized protein</fullName>
    </submittedName>
</protein>
<proteinExistence type="predicted"/>
<gene>
    <name evidence="2" type="ORF">PR048_032398</name>
</gene>
<evidence type="ECO:0000256" key="1">
    <source>
        <dbReference type="SAM" id="MobiDB-lite"/>
    </source>
</evidence>
<accession>A0ABQ9G237</accession>
<feature type="region of interest" description="Disordered" evidence="1">
    <location>
        <begin position="64"/>
        <end position="123"/>
    </location>
</feature>
<keyword evidence="3" id="KW-1185">Reference proteome</keyword>
<feature type="region of interest" description="Disordered" evidence="1">
    <location>
        <begin position="173"/>
        <end position="192"/>
    </location>
</feature>
<name>A0ABQ9G237_9NEOP</name>
<reference evidence="2 3" key="1">
    <citation type="submission" date="2023-02" db="EMBL/GenBank/DDBJ databases">
        <title>LHISI_Scaffold_Assembly.</title>
        <authorList>
            <person name="Stuart O.P."/>
            <person name="Cleave R."/>
            <person name="Magrath M.J.L."/>
            <person name="Mikheyev A.S."/>
        </authorList>
    </citation>
    <scope>NUCLEOTIDE SEQUENCE [LARGE SCALE GENOMIC DNA]</scope>
    <source>
        <strain evidence="2">Daus_M_001</strain>
        <tissue evidence="2">Leg muscle</tissue>
    </source>
</reference>
<dbReference type="Proteomes" id="UP001159363">
    <property type="component" value="Chromosome 15"/>
</dbReference>
<sequence length="570" mass="63203">MSLVGVFSRGSPASPAPPFRHRSIFTLITSIFSQDLAVKSRPNLLTHSWRIPILPRPRQLPDGYPFSRPRFAPPPLSQEQTRDRGSHESARATRRRRARTQLTSLSAGPSWHPTDEWPRPRTRRPPVPSLPALFYFVLFIISPRPPFCSDLSIVQDIELPLLDTQAFTARLPPLRNRLNPRPDHSGLSHVETMPDDATGRRIFSGISRFPHPFILALLHARLISPSSALKSSFLTATQISQLNSISDPPYYRAIYQKYHRPTRDRRICIDLACSPKPGLTSIASAKLCRRSFRLAVARTACIGEAVSTETCCSPNRVNQDPRDCVKLFKKKCQQQKPAPPGTMEARTTSLQGRSADSGLETRACGTPDRWRTKRLRRARLAVPKQFTSPIVAGFHGGLCYGPPGSNPESMKKKRSPVKIFPGKIILPEPLDRDIVKTNVHLTAVWRSTLPFILTVTNKPPWGRRGHLSVYQRLADVANLPVKWKKGGGGGEVGNVQRRMEPETIILTTCQGQICDKSGMPSLERQTPNASLGSRCSSIFQTPGVRLAVPGIMSEGGGGGVPRRRDGSDIV</sequence>
<feature type="compositionally biased region" description="Polar residues" evidence="1">
    <location>
        <begin position="345"/>
        <end position="354"/>
    </location>
</feature>
<evidence type="ECO:0000313" key="3">
    <source>
        <dbReference type="Proteomes" id="UP001159363"/>
    </source>
</evidence>
<feature type="region of interest" description="Disordered" evidence="1">
    <location>
        <begin position="550"/>
        <end position="570"/>
    </location>
</feature>
<evidence type="ECO:0000313" key="2">
    <source>
        <dbReference type="EMBL" id="KAJ8866539.1"/>
    </source>
</evidence>
<organism evidence="2 3">
    <name type="scientific">Dryococelus australis</name>
    <dbReference type="NCBI Taxonomy" id="614101"/>
    <lineage>
        <taxon>Eukaryota</taxon>
        <taxon>Metazoa</taxon>
        <taxon>Ecdysozoa</taxon>
        <taxon>Arthropoda</taxon>
        <taxon>Hexapoda</taxon>
        <taxon>Insecta</taxon>
        <taxon>Pterygota</taxon>
        <taxon>Neoptera</taxon>
        <taxon>Polyneoptera</taxon>
        <taxon>Phasmatodea</taxon>
        <taxon>Verophasmatodea</taxon>
        <taxon>Anareolatae</taxon>
        <taxon>Phasmatidae</taxon>
        <taxon>Eurycanthinae</taxon>
        <taxon>Dryococelus</taxon>
    </lineage>
</organism>
<dbReference type="EMBL" id="JARBHB010000016">
    <property type="protein sequence ID" value="KAJ8866539.1"/>
    <property type="molecule type" value="Genomic_DNA"/>
</dbReference>